<dbReference type="Proteomes" id="UP001519271">
    <property type="component" value="Unassembled WGS sequence"/>
</dbReference>
<keyword evidence="4 6" id="KW-0067">ATP-binding</keyword>
<comment type="similarity">
    <text evidence="1">Belongs to the ABC transporter superfamily.</text>
</comment>
<dbReference type="EMBL" id="JAGGKC010000006">
    <property type="protein sequence ID" value="MBP1918500.1"/>
    <property type="molecule type" value="Genomic_DNA"/>
</dbReference>
<dbReference type="InterPro" id="IPR017871">
    <property type="entry name" value="ABC_transporter-like_CS"/>
</dbReference>
<accession>A0ABS4G2C8</accession>
<dbReference type="SMART" id="SM00382">
    <property type="entry name" value="AAA"/>
    <property type="match status" value="1"/>
</dbReference>
<dbReference type="RefSeq" id="WP_209458735.1">
    <property type="nucleotide sequence ID" value="NZ_JAGGKC010000006.1"/>
</dbReference>
<dbReference type="PROSITE" id="PS50893">
    <property type="entry name" value="ABC_TRANSPORTER_2"/>
    <property type="match status" value="1"/>
</dbReference>
<dbReference type="PROSITE" id="PS00211">
    <property type="entry name" value="ABC_TRANSPORTER_1"/>
    <property type="match status" value="1"/>
</dbReference>
<reference evidence="6 7" key="1">
    <citation type="submission" date="2021-03" db="EMBL/GenBank/DDBJ databases">
        <title>Genomic Encyclopedia of Type Strains, Phase IV (KMG-IV): sequencing the most valuable type-strain genomes for metagenomic binning, comparative biology and taxonomic classification.</title>
        <authorList>
            <person name="Goeker M."/>
        </authorList>
    </citation>
    <scope>NUCLEOTIDE SEQUENCE [LARGE SCALE GENOMIC DNA]</scope>
    <source>
        <strain evidence="6 7">DSM 6139</strain>
    </source>
</reference>
<dbReference type="PANTHER" id="PTHR42798">
    <property type="entry name" value="LIPOPROTEIN-RELEASING SYSTEM ATP-BINDING PROTEIN LOLD"/>
    <property type="match status" value="1"/>
</dbReference>
<evidence type="ECO:0000256" key="4">
    <source>
        <dbReference type="ARBA" id="ARBA00022840"/>
    </source>
</evidence>
<keyword evidence="2" id="KW-0813">Transport</keyword>
<evidence type="ECO:0000259" key="5">
    <source>
        <dbReference type="PROSITE" id="PS50893"/>
    </source>
</evidence>
<dbReference type="InterPro" id="IPR027417">
    <property type="entry name" value="P-loop_NTPase"/>
</dbReference>
<keyword evidence="3" id="KW-0547">Nucleotide-binding</keyword>
<evidence type="ECO:0000256" key="2">
    <source>
        <dbReference type="ARBA" id="ARBA00022448"/>
    </source>
</evidence>
<evidence type="ECO:0000256" key="1">
    <source>
        <dbReference type="ARBA" id="ARBA00005417"/>
    </source>
</evidence>
<keyword evidence="7" id="KW-1185">Reference proteome</keyword>
<dbReference type="CDD" id="cd03255">
    <property type="entry name" value="ABC_MJ0796_LolCDE_FtsE"/>
    <property type="match status" value="1"/>
</dbReference>
<dbReference type="SUPFAM" id="SSF52540">
    <property type="entry name" value="P-loop containing nucleoside triphosphate hydrolases"/>
    <property type="match status" value="1"/>
</dbReference>
<comment type="caution">
    <text evidence="6">The sequence shown here is derived from an EMBL/GenBank/DDBJ whole genome shotgun (WGS) entry which is preliminary data.</text>
</comment>
<dbReference type="Pfam" id="PF00005">
    <property type="entry name" value="ABC_tran"/>
    <property type="match status" value="1"/>
</dbReference>
<dbReference type="Gene3D" id="3.40.50.300">
    <property type="entry name" value="P-loop containing nucleotide triphosphate hydrolases"/>
    <property type="match status" value="1"/>
</dbReference>
<protein>
    <submittedName>
        <fullName evidence="6">ABC transport system ATP-binding protein</fullName>
    </submittedName>
</protein>
<evidence type="ECO:0000256" key="3">
    <source>
        <dbReference type="ARBA" id="ARBA00022741"/>
    </source>
</evidence>
<dbReference type="PANTHER" id="PTHR42798:SF4">
    <property type="entry name" value="ABC TRANSPORTER DOMAIN-CONTAINING PROTEIN"/>
    <property type="match status" value="1"/>
</dbReference>
<dbReference type="InterPro" id="IPR003593">
    <property type="entry name" value="AAA+_ATPase"/>
</dbReference>
<feature type="domain" description="ABC transporter" evidence="5">
    <location>
        <begin position="4"/>
        <end position="227"/>
    </location>
</feature>
<evidence type="ECO:0000313" key="6">
    <source>
        <dbReference type="EMBL" id="MBP1918500.1"/>
    </source>
</evidence>
<gene>
    <name evidence="6" type="ORF">J2Z34_000976</name>
</gene>
<sequence length="227" mass="25658">MPILKLENVSKSYITNQYNINAVNNVTLSFYKKEAVAVVGPSGSGKSTLLNLIGLIMNPDSGNILIDEKIVSGISDYRRSVFRNKNFGYIAQDFALIADETVYNNIKIPLIYNKEIKQNEYRDRIEEAATSLGIQDKLYKKVAKLSGGERQRVSISRAIVCDQPIILADEPTGSLDTRNKEIVMDIFLRLCEEKSKSIIIVTHDFSIAERCNRIIRMKDGEVYSREI</sequence>
<dbReference type="InterPro" id="IPR017911">
    <property type="entry name" value="MacB-like_ATP-bd"/>
</dbReference>
<evidence type="ECO:0000313" key="7">
    <source>
        <dbReference type="Proteomes" id="UP001519271"/>
    </source>
</evidence>
<dbReference type="GO" id="GO:0005524">
    <property type="term" value="F:ATP binding"/>
    <property type="evidence" value="ECO:0007669"/>
    <property type="project" value="UniProtKB-KW"/>
</dbReference>
<proteinExistence type="inferred from homology"/>
<dbReference type="InterPro" id="IPR003439">
    <property type="entry name" value="ABC_transporter-like_ATP-bd"/>
</dbReference>
<organism evidence="6 7">
    <name type="scientific">Youngiibacter multivorans</name>
    <dbReference type="NCBI Taxonomy" id="937251"/>
    <lineage>
        <taxon>Bacteria</taxon>
        <taxon>Bacillati</taxon>
        <taxon>Bacillota</taxon>
        <taxon>Clostridia</taxon>
        <taxon>Eubacteriales</taxon>
        <taxon>Clostridiaceae</taxon>
        <taxon>Youngiibacter</taxon>
    </lineage>
</organism>
<name>A0ABS4G2C8_9CLOT</name>